<evidence type="ECO:0000256" key="5">
    <source>
        <dbReference type="ARBA" id="ARBA00023008"/>
    </source>
</evidence>
<feature type="domain" description="Plastocyanin-like" evidence="8">
    <location>
        <begin position="240"/>
        <end position="380"/>
    </location>
</feature>
<evidence type="ECO:0000259" key="8">
    <source>
        <dbReference type="Pfam" id="PF00394"/>
    </source>
</evidence>
<feature type="domain" description="Plastocyanin-like" evidence="10">
    <location>
        <begin position="113"/>
        <end position="230"/>
    </location>
</feature>
<evidence type="ECO:0000256" key="6">
    <source>
        <dbReference type="ARBA" id="ARBA00023180"/>
    </source>
</evidence>
<dbReference type="InterPro" id="IPR011706">
    <property type="entry name" value="Cu-oxidase_C"/>
</dbReference>
<feature type="signal peptide" evidence="7">
    <location>
        <begin position="1"/>
        <end position="19"/>
    </location>
</feature>
<dbReference type="GO" id="GO:0016491">
    <property type="term" value="F:oxidoreductase activity"/>
    <property type="evidence" value="ECO:0007669"/>
    <property type="project" value="UniProtKB-KW"/>
</dbReference>
<evidence type="ECO:0000256" key="7">
    <source>
        <dbReference type="SAM" id="SignalP"/>
    </source>
</evidence>
<comment type="caution">
    <text evidence="11">The sequence shown here is derived from an EMBL/GenBank/DDBJ whole genome shotgun (WGS) entry which is preliminary data.</text>
</comment>
<keyword evidence="12" id="KW-1185">Reference proteome</keyword>
<dbReference type="Pfam" id="PF07731">
    <property type="entry name" value="Cu-oxidase_2"/>
    <property type="match status" value="1"/>
</dbReference>
<keyword evidence="5" id="KW-0186">Copper</keyword>
<proteinExistence type="inferred from homology"/>
<dbReference type="Proteomes" id="UP001166286">
    <property type="component" value="Unassembled WGS sequence"/>
</dbReference>
<evidence type="ECO:0000259" key="9">
    <source>
        <dbReference type="Pfam" id="PF07731"/>
    </source>
</evidence>
<dbReference type="CDD" id="cd13901">
    <property type="entry name" value="CuRO_3_MaLCC_like"/>
    <property type="match status" value="1"/>
</dbReference>
<dbReference type="InterPro" id="IPR001117">
    <property type="entry name" value="Cu-oxidase_2nd"/>
</dbReference>
<keyword evidence="4" id="KW-0560">Oxidoreductase</keyword>
<evidence type="ECO:0000313" key="12">
    <source>
        <dbReference type="Proteomes" id="UP001166286"/>
    </source>
</evidence>
<gene>
    <name evidence="11" type="ORF">JMJ35_010364</name>
</gene>
<comment type="similarity">
    <text evidence="1">Belongs to the multicopper oxidase family.</text>
</comment>
<dbReference type="PROSITE" id="PS00079">
    <property type="entry name" value="MULTICOPPER_OXIDASE1"/>
    <property type="match status" value="1"/>
</dbReference>
<dbReference type="InterPro" id="IPR033138">
    <property type="entry name" value="Cu_oxidase_CS"/>
</dbReference>
<evidence type="ECO:0000256" key="2">
    <source>
        <dbReference type="ARBA" id="ARBA00022723"/>
    </source>
</evidence>
<dbReference type="InterPro" id="IPR002355">
    <property type="entry name" value="Cu_oxidase_Cu_BS"/>
</dbReference>
<keyword evidence="2" id="KW-0479">Metal-binding</keyword>
<sequence>MSLFFILQSSLIATIYAAALNPTNIRPNTSPASPVDTSDPFTLSSFNPNTWLPQSLTNGASILGTLQAPTLPYFLDQNSNANNFPWGSRTAQNTNPYTQSPTTGQVRSYDFTIKRGTIAPDGYQKDVMLINGQFPGPTIEANWGDTIEVNVHNEVTGPEEGTALHWHGLLQKDTPWEDGVPAVEQCPIPPGKSLQYSFKADLYGTSWYHSHYSAQYAGGLFGPMIIYGPENVKYDIDLGPVLLTDYFHPQYYDLVENVMGTNPALFTPKSDNNLINGKMNYNCSLVTDGTPCQDNAGLSTFRFVPGKKHRLRLINAGAEALQYFSIDGHTLTVIANDFVPIQPYQTEIVTLGIGQRTDVIVEANGNVKESYWMRSTIASCSFTYQPDALAIVYYPQANYNSQPTSTAWNNTKTTCANDPLTSTTPYFPITPAPNPATTITLTIGSTINATGHKLWTMNGESYRGDYNAPVLLLANTGNDSYPYSPEWNVYNTGSNSSIRFIINNPTGAVHPMHLHGHNMFVLNEGVGTWDGTVVNPQNPQRRDVQVLQKQGYIVVQIDADNPGVWPFHCHIAWHVSAGLYINVMERPKDIRNYDIPQAWAQTCRDWAAFTGQDVVDQIDSGL</sequence>
<evidence type="ECO:0000256" key="4">
    <source>
        <dbReference type="ARBA" id="ARBA00023002"/>
    </source>
</evidence>
<protein>
    <recommendedName>
        <fullName evidence="13">Multicopper oxidase</fullName>
    </recommendedName>
</protein>
<dbReference type="InterPro" id="IPR045087">
    <property type="entry name" value="Cu-oxidase_fam"/>
</dbReference>
<evidence type="ECO:0000259" key="10">
    <source>
        <dbReference type="Pfam" id="PF07732"/>
    </source>
</evidence>
<dbReference type="FunFam" id="2.60.40.420:FF:000038">
    <property type="entry name" value="Extracellular dihydrogeodin oxidase/laccase"/>
    <property type="match status" value="1"/>
</dbReference>
<dbReference type="Gene3D" id="2.60.40.420">
    <property type="entry name" value="Cupredoxins - blue copper proteins"/>
    <property type="match status" value="3"/>
</dbReference>
<dbReference type="PANTHER" id="PTHR11709:SF145">
    <property type="entry name" value="LCC1"/>
    <property type="match status" value="1"/>
</dbReference>
<feature type="chain" id="PRO_5041271847" description="Multicopper oxidase" evidence="7">
    <location>
        <begin position="20"/>
        <end position="622"/>
    </location>
</feature>
<dbReference type="GO" id="GO:0005507">
    <property type="term" value="F:copper ion binding"/>
    <property type="evidence" value="ECO:0007669"/>
    <property type="project" value="InterPro"/>
</dbReference>
<name>A0AA39U412_9LECA</name>
<keyword evidence="7" id="KW-0732">Signal</keyword>
<dbReference type="PANTHER" id="PTHR11709">
    <property type="entry name" value="MULTI-COPPER OXIDASE"/>
    <property type="match status" value="1"/>
</dbReference>
<keyword evidence="3" id="KW-0677">Repeat</keyword>
<evidence type="ECO:0000256" key="1">
    <source>
        <dbReference type="ARBA" id="ARBA00010609"/>
    </source>
</evidence>
<accession>A0AA39U412</accession>
<keyword evidence="6" id="KW-0325">Glycoprotein</keyword>
<dbReference type="InterPro" id="IPR008972">
    <property type="entry name" value="Cupredoxin"/>
</dbReference>
<dbReference type="CDD" id="cd13880">
    <property type="entry name" value="CuRO_2_MaLCC_like"/>
    <property type="match status" value="1"/>
</dbReference>
<evidence type="ECO:0000313" key="11">
    <source>
        <dbReference type="EMBL" id="KAK0507326.1"/>
    </source>
</evidence>
<dbReference type="Pfam" id="PF07732">
    <property type="entry name" value="Cu-oxidase_3"/>
    <property type="match status" value="1"/>
</dbReference>
<evidence type="ECO:0000256" key="3">
    <source>
        <dbReference type="ARBA" id="ARBA00022737"/>
    </source>
</evidence>
<reference evidence="11" key="1">
    <citation type="submission" date="2023-03" db="EMBL/GenBank/DDBJ databases">
        <title>Complete genome of Cladonia borealis.</title>
        <authorList>
            <person name="Park H."/>
        </authorList>
    </citation>
    <scope>NUCLEOTIDE SEQUENCE</scope>
    <source>
        <strain evidence="11">ANT050790</strain>
    </source>
</reference>
<dbReference type="SUPFAM" id="SSF49503">
    <property type="entry name" value="Cupredoxins"/>
    <property type="match status" value="3"/>
</dbReference>
<dbReference type="InterPro" id="IPR011707">
    <property type="entry name" value="Cu-oxidase-like_N"/>
</dbReference>
<evidence type="ECO:0008006" key="13">
    <source>
        <dbReference type="Google" id="ProtNLM"/>
    </source>
</evidence>
<dbReference type="PROSITE" id="PS00080">
    <property type="entry name" value="MULTICOPPER_OXIDASE2"/>
    <property type="match status" value="1"/>
</dbReference>
<dbReference type="CDD" id="cd13854">
    <property type="entry name" value="CuRO_1_MaLCC_like"/>
    <property type="match status" value="1"/>
</dbReference>
<dbReference type="Pfam" id="PF00394">
    <property type="entry name" value="Cu-oxidase"/>
    <property type="match status" value="1"/>
</dbReference>
<organism evidence="11 12">
    <name type="scientific">Cladonia borealis</name>
    <dbReference type="NCBI Taxonomy" id="184061"/>
    <lineage>
        <taxon>Eukaryota</taxon>
        <taxon>Fungi</taxon>
        <taxon>Dikarya</taxon>
        <taxon>Ascomycota</taxon>
        <taxon>Pezizomycotina</taxon>
        <taxon>Lecanoromycetes</taxon>
        <taxon>OSLEUM clade</taxon>
        <taxon>Lecanoromycetidae</taxon>
        <taxon>Lecanorales</taxon>
        <taxon>Lecanorineae</taxon>
        <taxon>Cladoniaceae</taxon>
        <taxon>Cladonia</taxon>
    </lineage>
</organism>
<feature type="domain" description="Plastocyanin-like" evidence="9">
    <location>
        <begin position="475"/>
        <end position="588"/>
    </location>
</feature>
<dbReference type="AlphaFoldDB" id="A0AA39U412"/>
<dbReference type="EMBL" id="JAFEKC020000024">
    <property type="protein sequence ID" value="KAK0507326.1"/>
    <property type="molecule type" value="Genomic_DNA"/>
</dbReference>
<dbReference type="FunFam" id="2.60.40.420:FF:000021">
    <property type="entry name" value="Extracellular dihydrogeodin oxidase/laccase"/>
    <property type="match status" value="1"/>
</dbReference>